<accession>A0AAV9CYJ8</accession>
<dbReference type="EMBL" id="JAUJYO010000016">
    <property type="protein sequence ID" value="KAK1293960.1"/>
    <property type="molecule type" value="Genomic_DNA"/>
</dbReference>
<evidence type="ECO:0000256" key="1">
    <source>
        <dbReference type="SAM" id="MobiDB-lite"/>
    </source>
</evidence>
<dbReference type="Proteomes" id="UP001180020">
    <property type="component" value="Unassembled WGS sequence"/>
</dbReference>
<feature type="region of interest" description="Disordered" evidence="1">
    <location>
        <begin position="1"/>
        <end position="40"/>
    </location>
</feature>
<evidence type="ECO:0000313" key="3">
    <source>
        <dbReference type="Proteomes" id="UP001180020"/>
    </source>
</evidence>
<organism evidence="2 3">
    <name type="scientific">Acorus calamus</name>
    <name type="common">Sweet flag</name>
    <dbReference type="NCBI Taxonomy" id="4465"/>
    <lineage>
        <taxon>Eukaryota</taxon>
        <taxon>Viridiplantae</taxon>
        <taxon>Streptophyta</taxon>
        <taxon>Embryophyta</taxon>
        <taxon>Tracheophyta</taxon>
        <taxon>Spermatophyta</taxon>
        <taxon>Magnoliopsida</taxon>
        <taxon>Liliopsida</taxon>
        <taxon>Acoraceae</taxon>
        <taxon>Acorus</taxon>
    </lineage>
</organism>
<comment type="caution">
    <text evidence="2">The sequence shown here is derived from an EMBL/GenBank/DDBJ whole genome shotgun (WGS) entry which is preliminary data.</text>
</comment>
<feature type="compositionally biased region" description="Basic and acidic residues" evidence="1">
    <location>
        <begin position="15"/>
        <end position="37"/>
    </location>
</feature>
<name>A0AAV9CYJ8_ACOCL</name>
<gene>
    <name evidence="2" type="ORF">QJS10_CPA16g01151</name>
</gene>
<dbReference type="AlphaFoldDB" id="A0AAV9CYJ8"/>
<reference evidence="2" key="1">
    <citation type="journal article" date="2023" name="Nat. Commun.">
        <title>Diploid and tetraploid genomes of Acorus and the evolution of monocots.</title>
        <authorList>
            <person name="Ma L."/>
            <person name="Liu K.W."/>
            <person name="Li Z."/>
            <person name="Hsiao Y.Y."/>
            <person name="Qi Y."/>
            <person name="Fu T."/>
            <person name="Tang G.D."/>
            <person name="Zhang D."/>
            <person name="Sun W.H."/>
            <person name="Liu D.K."/>
            <person name="Li Y."/>
            <person name="Chen G.Z."/>
            <person name="Liu X.D."/>
            <person name="Liao X.Y."/>
            <person name="Jiang Y.T."/>
            <person name="Yu X."/>
            <person name="Hao Y."/>
            <person name="Huang J."/>
            <person name="Zhao X.W."/>
            <person name="Ke S."/>
            <person name="Chen Y.Y."/>
            <person name="Wu W.L."/>
            <person name="Hsu J.L."/>
            <person name="Lin Y.F."/>
            <person name="Huang M.D."/>
            <person name="Li C.Y."/>
            <person name="Huang L."/>
            <person name="Wang Z.W."/>
            <person name="Zhao X."/>
            <person name="Zhong W.Y."/>
            <person name="Peng D.H."/>
            <person name="Ahmad S."/>
            <person name="Lan S."/>
            <person name="Zhang J.S."/>
            <person name="Tsai W.C."/>
            <person name="Van de Peer Y."/>
            <person name="Liu Z.J."/>
        </authorList>
    </citation>
    <scope>NUCLEOTIDE SEQUENCE</scope>
    <source>
        <strain evidence="2">CP</strain>
    </source>
</reference>
<sequence length="64" mass="6846">MTNERTIPMSPPPQHTEKPGSIHERPSNTSEAKDSKETLAGCSSSAAGAIAQNFDLNMDLNDSM</sequence>
<keyword evidence="3" id="KW-1185">Reference proteome</keyword>
<protein>
    <submittedName>
        <fullName evidence="2">Uncharacterized protein</fullName>
    </submittedName>
</protein>
<reference evidence="2" key="2">
    <citation type="submission" date="2023-06" db="EMBL/GenBank/DDBJ databases">
        <authorList>
            <person name="Ma L."/>
            <person name="Liu K.-W."/>
            <person name="Li Z."/>
            <person name="Hsiao Y.-Y."/>
            <person name="Qi Y."/>
            <person name="Fu T."/>
            <person name="Tang G."/>
            <person name="Zhang D."/>
            <person name="Sun W.-H."/>
            <person name="Liu D.-K."/>
            <person name="Li Y."/>
            <person name="Chen G.-Z."/>
            <person name="Liu X.-D."/>
            <person name="Liao X.-Y."/>
            <person name="Jiang Y.-T."/>
            <person name="Yu X."/>
            <person name="Hao Y."/>
            <person name="Huang J."/>
            <person name="Zhao X.-W."/>
            <person name="Ke S."/>
            <person name="Chen Y.-Y."/>
            <person name="Wu W.-L."/>
            <person name="Hsu J.-L."/>
            <person name="Lin Y.-F."/>
            <person name="Huang M.-D."/>
            <person name="Li C.-Y."/>
            <person name="Huang L."/>
            <person name="Wang Z.-W."/>
            <person name="Zhao X."/>
            <person name="Zhong W.-Y."/>
            <person name="Peng D.-H."/>
            <person name="Ahmad S."/>
            <person name="Lan S."/>
            <person name="Zhang J.-S."/>
            <person name="Tsai W.-C."/>
            <person name="Van De Peer Y."/>
            <person name="Liu Z.-J."/>
        </authorList>
    </citation>
    <scope>NUCLEOTIDE SEQUENCE</scope>
    <source>
        <strain evidence="2">CP</strain>
        <tissue evidence="2">Leaves</tissue>
    </source>
</reference>
<evidence type="ECO:0000313" key="2">
    <source>
        <dbReference type="EMBL" id="KAK1293960.1"/>
    </source>
</evidence>
<proteinExistence type="predicted"/>